<proteinExistence type="predicted"/>
<dbReference type="PANTHER" id="PTHR37422">
    <property type="entry name" value="TEICHURONIC ACID BIOSYNTHESIS PROTEIN TUAE"/>
    <property type="match status" value="1"/>
</dbReference>
<evidence type="ECO:0000256" key="1">
    <source>
        <dbReference type="ARBA" id="ARBA00004141"/>
    </source>
</evidence>
<dbReference type="KEGG" id="xba:C7S18_09190"/>
<reference evidence="7 8" key="2">
    <citation type="submission" date="2018-03" db="EMBL/GenBank/DDBJ databases">
        <authorList>
            <person name="Keele B.F."/>
        </authorList>
    </citation>
    <scope>NUCLEOTIDE SEQUENCE [LARGE SCALE GENOMIC DNA]</scope>
    <source>
        <strain evidence="7 8">D13</strain>
    </source>
</reference>
<evidence type="ECO:0000259" key="6">
    <source>
        <dbReference type="Pfam" id="PF04932"/>
    </source>
</evidence>
<dbReference type="InterPro" id="IPR051533">
    <property type="entry name" value="WaaL-like"/>
</dbReference>
<evidence type="ECO:0000256" key="2">
    <source>
        <dbReference type="ARBA" id="ARBA00022692"/>
    </source>
</evidence>
<feature type="transmembrane region" description="Helical" evidence="5">
    <location>
        <begin position="417"/>
        <end position="438"/>
    </location>
</feature>
<name>A0A2P1PR75_9GAMM</name>
<feature type="transmembrane region" description="Helical" evidence="5">
    <location>
        <begin position="12"/>
        <end position="28"/>
    </location>
</feature>
<feature type="transmembrane region" description="Helical" evidence="5">
    <location>
        <begin position="444"/>
        <end position="464"/>
    </location>
</feature>
<feature type="transmembrane region" description="Helical" evidence="5">
    <location>
        <begin position="244"/>
        <end position="261"/>
    </location>
</feature>
<dbReference type="Proteomes" id="UP000241074">
    <property type="component" value="Chromosome"/>
</dbReference>
<feature type="transmembrane region" description="Helical" evidence="5">
    <location>
        <begin position="133"/>
        <end position="157"/>
    </location>
</feature>
<evidence type="ECO:0000256" key="4">
    <source>
        <dbReference type="ARBA" id="ARBA00023136"/>
    </source>
</evidence>
<feature type="transmembrane region" description="Helical" evidence="5">
    <location>
        <begin position="268"/>
        <end position="289"/>
    </location>
</feature>
<dbReference type="AlphaFoldDB" id="A0A2P1PR75"/>
<evidence type="ECO:0000313" key="8">
    <source>
        <dbReference type="Proteomes" id="UP000241074"/>
    </source>
</evidence>
<feature type="domain" description="O-antigen ligase-related" evidence="6">
    <location>
        <begin position="226"/>
        <end position="395"/>
    </location>
</feature>
<evidence type="ECO:0000256" key="5">
    <source>
        <dbReference type="SAM" id="Phobius"/>
    </source>
</evidence>
<sequence length="473" mass="51879">MFDPGHPVERGIWGLHLLPLLLAPWLFGANRDWIWPWLLTAGMLSTVAAILFCRFDARRHQHIQERGRLLGFAWLTIMLLLVLSLVLAPWLGLADVRASLRTTLMLGGMGLHTGVLGMLCHSRRRLRWTLMAIFINGAVLAMTGLAVALSGLDWSLLGIQLDPVNVARAPFINRNHFAGYLAICGALGFGLLCADLNSHSYPETWGQRFRNVLVLLLSRKLFVRTLLVVIVIGLIVSQSRMGNLAFGLALAVVGAVAVWRWRPLPPGLVPLVASIFVIDVLLAGSWFGLDRLQQRFRETTVLASAESGLAGDSLQIPVRPATPTGTEPSDSERVRVAASSFKLLSGHWLLGVGVGGYRAAFGEFKPDSVLLHYQHAHNDWVQTLVERGLLGMLMVLATLMFAVHACLRVLTRRDDKLLRGSAVGLLTAYAVVGTHALADFNLQIPAYLWLVHVLLALSVNVLALPERSMVKLS</sequence>
<dbReference type="RefSeq" id="WP_106891280.1">
    <property type="nucleotide sequence ID" value="NZ_CP027860.1"/>
</dbReference>
<organism evidence="7 8">
    <name type="scientific">Ahniella affigens</name>
    <dbReference type="NCBI Taxonomy" id="2021234"/>
    <lineage>
        <taxon>Bacteria</taxon>
        <taxon>Pseudomonadati</taxon>
        <taxon>Pseudomonadota</taxon>
        <taxon>Gammaproteobacteria</taxon>
        <taxon>Lysobacterales</taxon>
        <taxon>Rhodanobacteraceae</taxon>
        <taxon>Ahniella</taxon>
    </lineage>
</organism>
<feature type="transmembrane region" description="Helical" evidence="5">
    <location>
        <begin position="221"/>
        <end position="238"/>
    </location>
</feature>
<evidence type="ECO:0000313" key="7">
    <source>
        <dbReference type="EMBL" id="AVP97356.1"/>
    </source>
</evidence>
<dbReference type="PANTHER" id="PTHR37422:SF13">
    <property type="entry name" value="LIPOPOLYSACCHARIDE BIOSYNTHESIS PROTEIN PA4999-RELATED"/>
    <property type="match status" value="1"/>
</dbReference>
<dbReference type="Pfam" id="PF04932">
    <property type="entry name" value="Wzy_C"/>
    <property type="match status" value="1"/>
</dbReference>
<evidence type="ECO:0000256" key="3">
    <source>
        <dbReference type="ARBA" id="ARBA00022989"/>
    </source>
</evidence>
<reference evidence="7 8" key="1">
    <citation type="submission" date="2018-03" db="EMBL/GenBank/DDBJ databases">
        <title>Ahniella affigens gen. nov., sp. nov., a gammaproteobacterium isolated from sandy soil near a stream.</title>
        <authorList>
            <person name="Ko Y."/>
            <person name="Kim J.-H."/>
        </authorList>
    </citation>
    <scope>NUCLEOTIDE SEQUENCE [LARGE SCALE GENOMIC DNA]</scope>
    <source>
        <strain evidence="7 8">D13</strain>
    </source>
</reference>
<dbReference type="GO" id="GO:0016020">
    <property type="term" value="C:membrane"/>
    <property type="evidence" value="ECO:0007669"/>
    <property type="project" value="UniProtKB-SubCell"/>
</dbReference>
<feature type="transmembrane region" description="Helical" evidence="5">
    <location>
        <begin position="389"/>
        <end position="410"/>
    </location>
</feature>
<keyword evidence="4 5" id="KW-0472">Membrane</keyword>
<keyword evidence="3 5" id="KW-1133">Transmembrane helix</keyword>
<keyword evidence="2 5" id="KW-0812">Transmembrane</keyword>
<comment type="subcellular location">
    <subcellularLocation>
        <location evidence="1">Membrane</location>
        <topology evidence="1">Multi-pass membrane protein</topology>
    </subcellularLocation>
</comment>
<keyword evidence="8" id="KW-1185">Reference proteome</keyword>
<gene>
    <name evidence="7" type="ORF">C7S18_09190</name>
</gene>
<dbReference type="InterPro" id="IPR007016">
    <property type="entry name" value="O-antigen_ligase-rel_domated"/>
</dbReference>
<dbReference type="EMBL" id="CP027860">
    <property type="protein sequence ID" value="AVP97356.1"/>
    <property type="molecule type" value="Genomic_DNA"/>
</dbReference>
<feature type="transmembrane region" description="Helical" evidence="5">
    <location>
        <begin position="69"/>
        <end position="91"/>
    </location>
</feature>
<feature type="transmembrane region" description="Helical" evidence="5">
    <location>
        <begin position="103"/>
        <end position="121"/>
    </location>
</feature>
<feature type="transmembrane region" description="Helical" evidence="5">
    <location>
        <begin position="34"/>
        <end position="57"/>
    </location>
</feature>
<protein>
    <recommendedName>
        <fullName evidence="6">O-antigen ligase-related domain-containing protein</fullName>
    </recommendedName>
</protein>
<dbReference type="OrthoDB" id="9783389at2"/>
<accession>A0A2P1PR75</accession>